<accession>A0A9P5MXA2</accession>
<comment type="caution">
    <text evidence="3">The sequence shown here is derived from an EMBL/GenBank/DDBJ whole genome shotgun (WGS) entry which is preliminary data.</text>
</comment>
<sequence>MPPPRLVNIPTASARLQPGQLTPRTPHSRSGRAEEAFTDIELEQYGDGDYGDYREHTLQQQREPLLASSASASFPPTGYRAKGDDDLDIQRKSRGPRIVMQWLVANCGLVVGSVLALALLLAAGLSYKHPDILLSASGIAGNSPSPIPTPQQDDTPPLHPENIISYENYTHFPLDPLEYKTECHNLMGEVMGPMKYWSGEKDVVHHDQVDPGKYPAPEGLLTRTCNKTITYMLDGHVGLLADLALMAQAAGLAREVNRRTFLVDDTYWNRGKWIDHFQDVRARQPGPEPGCRAPPPQELVACPRNARHWVINSRTAEYHFGHAFSEEFEDPYGRGLNRLRGIFNRSRVSLTETIRPNAATAALIHSARTELVSFLGLQPNDSPSTDQYQSIYVRRGDKMGSSWKYHDKNVPIEEYSAAGNAAWDRLFRSAGNPAPQAVYLASDDPDVFEDLQSQLELGSRIFSLPRSENPDLRHIASPAPYFQDKFAALPEADRVRLTKGMIVDFALLSGLWAWRDDLKPGAVICGISSNVCKMAAVALDWDLAFGYGFRDDSAGEVNREHARWIEVDEKGDISPPWRAFQLF</sequence>
<dbReference type="PANTHER" id="PTHR13132:SF29">
    <property type="entry name" value="ALPHA-(1,6)-FUCOSYLTRANSFERASE"/>
    <property type="match status" value="1"/>
</dbReference>
<dbReference type="PANTHER" id="PTHR13132">
    <property type="entry name" value="ALPHA- 1,6 -FUCOSYLTRANSFERASE"/>
    <property type="match status" value="1"/>
</dbReference>
<feature type="transmembrane region" description="Helical" evidence="2">
    <location>
        <begin position="102"/>
        <end position="127"/>
    </location>
</feature>
<dbReference type="OrthoDB" id="2392789at2759"/>
<reference evidence="3" key="1">
    <citation type="submission" date="2019-10" db="EMBL/GenBank/DDBJ databases">
        <authorList>
            <consortium name="DOE Joint Genome Institute"/>
            <person name="Kuo A."/>
            <person name="Miyauchi S."/>
            <person name="Kiss E."/>
            <person name="Drula E."/>
            <person name="Kohler A."/>
            <person name="Sanchez-Garcia M."/>
            <person name="Andreopoulos B."/>
            <person name="Barry K.W."/>
            <person name="Bonito G."/>
            <person name="Buee M."/>
            <person name="Carver A."/>
            <person name="Chen C."/>
            <person name="Cichocki N."/>
            <person name="Clum A."/>
            <person name="Culley D."/>
            <person name="Crous P.W."/>
            <person name="Fauchery L."/>
            <person name="Girlanda M."/>
            <person name="Hayes R."/>
            <person name="Keri Z."/>
            <person name="LaButti K."/>
            <person name="Lipzen A."/>
            <person name="Lombard V."/>
            <person name="Magnuson J."/>
            <person name="Maillard F."/>
            <person name="Morin E."/>
            <person name="Murat C."/>
            <person name="Nolan M."/>
            <person name="Ohm R."/>
            <person name="Pangilinan J."/>
            <person name="Pereira M."/>
            <person name="Perotto S."/>
            <person name="Peter M."/>
            <person name="Riley R."/>
            <person name="Sitrit Y."/>
            <person name="Stielow B."/>
            <person name="Szollosi G."/>
            <person name="Zifcakova L."/>
            <person name="Stursova M."/>
            <person name="Spatafora J.W."/>
            <person name="Tedersoo L."/>
            <person name="Vaario L.-M."/>
            <person name="Yamada A."/>
            <person name="Yan M."/>
            <person name="Wang P."/>
            <person name="Xu J."/>
            <person name="Bruns T."/>
            <person name="Baldrian P."/>
            <person name="Vilgalys R."/>
            <person name="Henrissat B."/>
            <person name="Grigoriev I.V."/>
            <person name="Hibbett D."/>
            <person name="Nagy L.G."/>
            <person name="Martin F.M."/>
        </authorList>
    </citation>
    <scope>NUCLEOTIDE SEQUENCE</scope>
    <source>
        <strain evidence="3">Prilba</strain>
    </source>
</reference>
<dbReference type="GO" id="GO:0046921">
    <property type="term" value="F:alpha-(1-&gt;6)-fucosyltransferase activity"/>
    <property type="evidence" value="ECO:0007669"/>
    <property type="project" value="TreeGrafter"/>
</dbReference>
<feature type="region of interest" description="Disordered" evidence="1">
    <location>
        <begin position="67"/>
        <end position="88"/>
    </location>
</feature>
<evidence type="ECO:0000256" key="1">
    <source>
        <dbReference type="SAM" id="MobiDB-lite"/>
    </source>
</evidence>
<dbReference type="EMBL" id="WHVB01000007">
    <property type="protein sequence ID" value="KAF8481001.1"/>
    <property type="molecule type" value="Genomic_DNA"/>
</dbReference>
<keyword evidence="2" id="KW-0812">Transmembrane</keyword>
<keyword evidence="2" id="KW-0472">Membrane</keyword>
<dbReference type="AlphaFoldDB" id="A0A9P5MXA2"/>
<gene>
    <name evidence="3" type="ORF">DFH94DRAFT_629145</name>
</gene>
<keyword evidence="4" id="KW-1185">Reference proteome</keyword>
<dbReference type="Proteomes" id="UP000759537">
    <property type="component" value="Unassembled WGS sequence"/>
</dbReference>
<evidence type="ECO:0000313" key="3">
    <source>
        <dbReference type="EMBL" id="KAF8481001.1"/>
    </source>
</evidence>
<feature type="region of interest" description="Disordered" evidence="1">
    <location>
        <begin position="1"/>
        <end position="37"/>
    </location>
</feature>
<name>A0A9P5MXA2_9AGAM</name>
<protein>
    <submittedName>
        <fullName evidence="3">Uncharacterized protein</fullName>
    </submittedName>
</protein>
<organism evidence="3 4">
    <name type="scientific">Russula ochroleuca</name>
    <dbReference type="NCBI Taxonomy" id="152965"/>
    <lineage>
        <taxon>Eukaryota</taxon>
        <taxon>Fungi</taxon>
        <taxon>Dikarya</taxon>
        <taxon>Basidiomycota</taxon>
        <taxon>Agaricomycotina</taxon>
        <taxon>Agaricomycetes</taxon>
        <taxon>Russulales</taxon>
        <taxon>Russulaceae</taxon>
        <taxon>Russula</taxon>
    </lineage>
</organism>
<keyword evidence="2" id="KW-1133">Transmembrane helix</keyword>
<proteinExistence type="predicted"/>
<reference evidence="3" key="2">
    <citation type="journal article" date="2020" name="Nat. Commun.">
        <title>Large-scale genome sequencing of mycorrhizal fungi provides insights into the early evolution of symbiotic traits.</title>
        <authorList>
            <person name="Miyauchi S."/>
            <person name="Kiss E."/>
            <person name="Kuo A."/>
            <person name="Drula E."/>
            <person name="Kohler A."/>
            <person name="Sanchez-Garcia M."/>
            <person name="Morin E."/>
            <person name="Andreopoulos B."/>
            <person name="Barry K.W."/>
            <person name="Bonito G."/>
            <person name="Buee M."/>
            <person name="Carver A."/>
            <person name="Chen C."/>
            <person name="Cichocki N."/>
            <person name="Clum A."/>
            <person name="Culley D."/>
            <person name="Crous P.W."/>
            <person name="Fauchery L."/>
            <person name="Girlanda M."/>
            <person name="Hayes R.D."/>
            <person name="Keri Z."/>
            <person name="LaButti K."/>
            <person name="Lipzen A."/>
            <person name="Lombard V."/>
            <person name="Magnuson J."/>
            <person name="Maillard F."/>
            <person name="Murat C."/>
            <person name="Nolan M."/>
            <person name="Ohm R.A."/>
            <person name="Pangilinan J."/>
            <person name="Pereira M.F."/>
            <person name="Perotto S."/>
            <person name="Peter M."/>
            <person name="Pfister S."/>
            <person name="Riley R."/>
            <person name="Sitrit Y."/>
            <person name="Stielow J.B."/>
            <person name="Szollosi G."/>
            <person name="Zifcakova L."/>
            <person name="Stursova M."/>
            <person name="Spatafora J.W."/>
            <person name="Tedersoo L."/>
            <person name="Vaario L.M."/>
            <person name="Yamada A."/>
            <person name="Yan M."/>
            <person name="Wang P."/>
            <person name="Xu J."/>
            <person name="Bruns T."/>
            <person name="Baldrian P."/>
            <person name="Vilgalys R."/>
            <person name="Dunand C."/>
            <person name="Henrissat B."/>
            <person name="Grigoriev I.V."/>
            <person name="Hibbett D."/>
            <person name="Nagy L.G."/>
            <person name="Martin F.M."/>
        </authorList>
    </citation>
    <scope>NUCLEOTIDE SEQUENCE</scope>
    <source>
        <strain evidence="3">Prilba</strain>
    </source>
</reference>
<dbReference type="Gene3D" id="3.40.50.11350">
    <property type="match status" value="1"/>
</dbReference>
<evidence type="ECO:0000256" key="2">
    <source>
        <dbReference type="SAM" id="Phobius"/>
    </source>
</evidence>
<dbReference type="GO" id="GO:0006487">
    <property type="term" value="P:protein N-linked glycosylation"/>
    <property type="evidence" value="ECO:0007669"/>
    <property type="project" value="TreeGrafter"/>
</dbReference>
<evidence type="ECO:0000313" key="4">
    <source>
        <dbReference type="Proteomes" id="UP000759537"/>
    </source>
</evidence>